<evidence type="ECO:0000313" key="2">
    <source>
        <dbReference type="EMBL" id="CAB4132015.1"/>
    </source>
</evidence>
<feature type="region of interest" description="Disordered" evidence="1">
    <location>
        <begin position="91"/>
        <end position="124"/>
    </location>
</feature>
<dbReference type="Pfam" id="PF07120">
    <property type="entry name" value="DUF1376"/>
    <property type="match status" value="1"/>
</dbReference>
<dbReference type="InterPro" id="IPR010781">
    <property type="entry name" value="DUF1376"/>
</dbReference>
<gene>
    <name evidence="2" type="ORF">UFOVP138_15</name>
</gene>
<protein>
    <submittedName>
        <fullName evidence="2">Uncharacterized protein</fullName>
    </submittedName>
</protein>
<proteinExistence type="predicted"/>
<accession>A0A6J5LDG5</accession>
<evidence type="ECO:0000256" key="1">
    <source>
        <dbReference type="SAM" id="MobiDB-lite"/>
    </source>
</evidence>
<organism evidence="2">
    <name type="scientific">uncultured Caudovirales phage</name>
    <dbReference type="NCBI Taxonomy" id="2100421"/>
    <lineage>
        <taxon>Viruses</taxon>
        <taxon>Duplodnaviria</taxon>
        <taxon>Heunggongvirae</taxon>
        <taxon>Uroviricota</taxon>
        <taxon>Caudoviricetes</taxon>
        <taxon>Peduoviridae</taxon>
        <taxon>Maltschvirus</taxon>
        <taxon>Maltschvirus maltsch</taxon>
    </lineage>
</organism>
<reference evidence="2" key="1">
    <citation type="submission" date="2020-04" db="EMBL/GenBank/DDBJ databases">
        <authorList>
            <person name="Chiriac C."/>
            <person name="Salcher M."/>
            <person name="Ghai R."/>
            <person name="Kavagutti S V."/>
        </authorList>
    </citation>
    <scope>NUCLEOTIDE SEQUENCE</scope>
</reference>
<sequence length="241" mass="27821">MHFYDFNIGDYVKKTQHLTNEEDLAYRRALDMYYDTEQPLPITSGLATLSRRLRVSENSLKNVIEEFFPEGRNRHADEKIAEYHAYLTRQKINGGKGGRPKHKPSGNPVVSQNNPVPSQPLTTKPLTTNQELKENTLVTDKSVDQIPYGEIFSLYNQILQCLPAIKQITESRKKSLKARWHEDSKRQSIEWWGKYFRFVGGISFLIGENDRGWQADIDFLLNQKKMVKIIEGGYDGIKNGK</sequence>
<name>A0A6J5LDG5_9CAUD</name>
<feature type="compositionally biased region" description="Polar residues" evidence="1">
    <location>
        <begin position="108"/>
        <end position="124"/>
    </location>
</feature>
<dbReference type="EMBL" id="LR796256">
    <property type="protein sequence ID" value="CAB4132015.1"/>
    <property type="molecule type" value="Genomic_DNA"/>
</dbReference>